<dbReference type="InterPro" id="IPR019787">
    <property type="entry name" value="Znf_PHD-finger"/>
</dbReference>
<dbReference type="InterPro" id="IPR011011">
    <property type="entry name" value="Znf_FYVE_PHD"/>
</dbReference>
<dbReference type="GO" id="GO:0008270">
    <property type="term" value="F:zinc ion binding"/>
    <property type="evidence" value="ECO:0007669"/>
    <property type="project" value="UniProtKB-KW"/>
</dbReference>
<dbReference type="SUPFAM" id="SSF57903">
    <property type="entry name" value="FYVE/PHD zinc finger"/>
    <property type="match status" value="1"/>
</dbReference>
<proteinExistence type="predicted"/>
<evidence type="ECO:0000313" key="9">
    <source>
        <dbReference type="Proteomes" id="UP000825729"/>
    </source>
</evidence>
<accession>A0AAV7EVC0</accession>
<sequence>MENAFHGFPLLKRFKLLQQSPPRETPPSCLPAKKRIESRLESFISTCCLPAKKRVWAPDPALFPFELVEAELGPKSPAKKKVSVIPDLNEPTKQSPGSSQAEDCRFPEVEEDEEDDGIICSVCNSTDGDPSDPIVFCDGCDLMVHASCYGNPLIQAIPEGDWFCARCKLGEEKDCHDTSCCLCPIGDGAAKPTVDGRWAHLMCSLLVPEVFFRDPVGREGIDCSRVPSKRWAAVCYLCGSSNGCGIECSEPKCSLAFHVSCGMKEELSIEYTEGKNGAIIAGFCKSHTQLWEKQQQSGRFKIVPREDKQGRRKKAQ</sequence>
<reference evidence="8 9" key="1">
    <citation type="submission" date="2021-07" db="EMBL/GenBank/DDBJ databases">
        <title>The Aristolochia fimbriata genome: insights into angiosperm evolution, floral development and chemical biosynthesis.</title>
        <authorList>
            <person name="Jiao Y."/>
        </authorList>
    </citation>
    <scope>NUCLEOTIDE SEQUENCE [LARGE SCALE GENOMIC DNA]</scope>
    <source>
        <strain evidence="8">IBCAS-2021</strain>
        <tissue evidence="8">Leaf</tissue>
    </source>
</reference>
<evidence type="ECO:0000259" key="7">
    <source>
        <dbReference type="PROSITE" id="PS51805"/>
    </source>
</evidence>
<keyword evidence="9" id="KW-1185">Reference proteome</keyword>
<gene>
    <name evidence="8" type="ORF">H6P81_005687</name>
</gene>
<dbReference type="PROSITE" id="PS01359">
    <property type="entry name" value="ZF_PHD_1"/>
    <property type="match status" value="1"/>
</dbReference>
<organism evidence="8 9">
    <name type="scientific">Aristolochia fimbriata</name>
    <name type="common">White veined hardy Dutchman's pipe vine</name>
    <dbReference type="NCBI Taxonomy" id="158543"/>
    <lineage>
        <taxon>Eukaryota</taxon>
        <taxon>Viridiplantae</taxon>
        <taxon>Streptophyta</taxon>
        <taxon>Embryophyta</taxon>
        <taxon>Tracheophyta</taxon>
        <taxon>Spermatophyta</taxon>
        <taxon>Magnoliopsida</taxon>
        <taxon>Magnoliidae</taxon>
        <taxon>Piperales</taxon>
        <taxon>Aristolochiaceae</taxon>
        <taxon>Aristolochia</taxon>
    </lineage>
</organism>
<dbReference type="InterPro" id="IPR034732">
    <property type="entry name" value="EPHD"/>
</dbReference>
<name>A0AAV7EVC0_ARIFI</name>
<feature type="domain" description="PHD-type" evidence="6">
    <location>
        <begin position="117"/>
        <end position="170"/>
    </location>
</feature>
<dbReference type="CDD" id="cd15571">
    <property type="entry name" value="ePHD"/>
    <property type="match status" value="1"/>
</dbReference>
<evidence type="ECO:0008006" key="10">
    <source>
        <dbReference type="Google" id="ProtNLM"/>
    </source>
</evidence>
<dbReference type="PANTHER" id="PTHR13793:SF148">
    <property type="entry name" value="RING_FYVE_PHD ZINC FINGER SUPERFAMILY PROTEIN"/>
    <property type="match status" value="1"/>
</dbReference>
<dbReference type="Pfam" id="PF13831">
    <property type="entry name" value="PHD_2"/>
    <property type="match status" value="1"/>
</dbReference>
<dbReference type="PROSITE" id="PS50016">
    <property type="entry name" value="ZF_PHD_2"/>
    <property type="match status" value="1"/>
</dbReference>
<evidence type="ECO:0000256" key="2">
    <source>
        <dbReference type="ARBA" id="ARBA00022771"/>
    </source>
</evidence>
<evidence type="ECO:0000313" key="8">
    <source>
        <dbReference type="EMBL" id="KAG9452783.1"/>
    </source>
</evidence>
<evidence type="ECO:0000256" key="5">
    <source>
        <dbReference type="SAM" id="MobiDB-lite"/>
    </source>
</evidence>
<dbReference type="EMBL" id="JAINDJ010000003">
    <property type="protein sequence ID" value="KAG9452783.1"/>
    <property type="molecule type" value="Genomic_DNA"/>
</dbReference>
<feature type="compositionally biased region" description="Polar residues" evidence="5">
    <location>
        <begin position="91"/>
        <end position="101"/>
    </location>
</feature>
<dbReference type="PANTHER" id="PTHR13793">
    <property type="entry name" value="PHD FINGER PROTEINS"/>
    <property type="match status" value="1"/>
</dbReference>
<evidence type="ECO:0000256" key="1">
    <source>
        <dbReference type="ARBA" id="ARBA00022723"/>
    </source>
</evidence>
<dbReference type="CDD" id="cd15492">
    <property type="entry name" value="PHD_BRPF_JADE_like"/>
    <property type="match status" value="1"/>
</dbReference>
<dbReference type="InterPro" id="IPR019786">
    <property type="entry name" value="Zinc_finger_PHD-type_CS"/>
</dbReference>
<dbReference type="InterPro" id="IPR050701">
    <property type="entry name" value="Histone_Mod_Regulator"/>
</dbReference>
<dbReference type="Pfam" id="PF13832">
    <property type="entry name" value="zf-HC5HC2H_2"/>
    <property type="match status" value="1"/>
</dbReference>
<dbReference type="InterPro" id="IPR001965">
    <property type="entry name" value="Znf_PHD"/>
</dbReference>
<dbReference type="AlphaFoldDB" id="A0AAV7EVC0"/>
<keyword evidence="2 4" id="KW-0863">Zinc-finger</keyword>
<dbReference type="PROSITE" id="PS51805">
    <property type="entry name" value="EPHD"/>
    <property type="match status" value="1"/>
</dbReference>
<evidence type="ECO:0000256" key="3">
    <source>
        <dbReference type="ARBA" id="ARBA00022833"/>
    </source>
</evidence>
<protein>
    <recommendedName>
        <fullName evidence="10">Protein Jade-1</fullName>
    </recommendedName>
</protein>
<evidence type="ECO:0000256" key="4">
    <source>
        <dbReference type="PROSITE-ProRule" id="PRU00146"/>
    </source>
</evidence>
<dbReference type="InterPro" id="IPR013083">
    <property type="entry name" value="Znf_RING/FYVE/PHD"/>
</dbReference>
<dbReference type="SMART" id="SM00249">
    <property type="entry name" value="PHD"/>
    <property type="match status" value="2"/>
</dbReference>
<feature type="region of interest" description="Disordered" evidence="5">
    <location>
        <begin position="79"/>
        <end position="104"/>
    </location>
</feature>
<dbReference type="Gene3D" id="3.30.40.10">
    <property type="entry name" value="Zinc/RING finger domain, C3HC4 (zinc finger)"/>
    <property type="match status" value="2"/>
</dbReference>
<keyword evidence="3" id="KW-0862">Zinc</keyword>
<comment type="caution">
    <text evidence="8">The sequence shown here is derived from an EMBL/GenBank/DDBJ whole genome shotgun (WGS) entry which is preliminary data.</text>
</comment>
<evidence type="ECO:0000259" key="6">
    <source>
        <dbReference type="PROSITE" id="PS50016"/>
    </source>
</evidence>
<dbReference type="Proteomes" id="UP000825729">
    <property type="component" value="Unassembled WGS sequence"/>
</dbReference>
<dbReference type="GO" id="GO:0006357">
    <property type="term" value="P:regulation of transcription by RNA polymerase II"/>
    <property type="evidence" value="ECO:0007669"/>
    <property type="project" value="TreeGrafter"/>
</dbReference>
<keyword evidence="1" id="KW-0479">Metal-binding</keyword>
<feature type="domain" description="PHD-type" evidence="7">
    <location>
        <begin position="177"/>
        <end position="288"/>
    </location>
</feature>